<dbReference type="Pfam" id="PF02311">
    <property type="entry name" value="AraC_binding"/>
    <property type="match status" value="1"/>
</dbReference>
<keyword evidence="3" id="KW-0804">Transcription</keyword>
<evidence type="ECO:0000313" key="6">
    <source>
        <dbReference type="Proteomes" id="UP000070107"/>
    </source>
</evidence>
<evidence type="ECO:0000256" key="3">
    <source>
        <dbReference type="ARBA" id="ARBA00023163"/>
    </source>
</evidence>
<dbReference type="InterPro" id="IPR018060">
    <property type="entry name" value="HTH_AraC"/>
</dbReference>
<dbReference type="InterPro" id="IPR037923">
    <property type="entry name" value="HTH-like"/>
</dbReference>
<dbReference type="OrthoDB" id="9809338at2"/>
<evidence type="ECO:0000256" key="1">
    <source>
        <dbReference type="ARBA" id="ARBA00023015"/>
    </source>
</evidence>
<evidence type="ECO:0000259" key="4">
    <source>
        <dbReference type="PROSITE" id="PS01124"/>
    </source>
</evidence>
<dbReference type="GO" id="GO:0043565">
    <property type="term" value="F:sequence-specific DNA binding"/>
    <property type="evidence" value="ECO:0007669"/>
    <property type="project" value="InterPro"/>
</dbReference>
<dbReference type="InterPro" id="IPR003313">
    <property type="entry name" value="AraC-bd"/>
</dbReference>
<dbReference type="PANTHER" id="PTHR46796">
    <property type="entry name" value="HTH-TYPE TRANSCRIPTIONAL ACTIVATOR RHAS-RELATED"/>
    <property type="match status" value="1"/>
</dbReference>
<sequence length="292" mass="32365">MSEVMGAIIDAEALGGLERSCTPSPHDWIRLAPPEEGLERLEAFFEGHAYDPHRHDTYAIGYTLSGVQSFDYRGTKVDSTAGKVIVIHPDEVHNGRSGVETGFRYRMLYIEPFMIRDALGERAGSLPFVRDVVADDLRLLAALRPAFEALDNGLEGLEMDQIVVAIADALLARDPSAAKRSKSAISVKAVERARHFLNENFGRTVASGQLEEITGLDRYSLARHFRQQLGTSPYRYLTMRRLDQAKRSMREGASLADAAFSSGFADQSHMTRQFKQAFGMTPGRWRAVNAGS</sequence>
<dbReference type="InterPro" id="IPR050204">
    <property type="entry name" value="AraC_XylS_family_regulators"/>
</dbReference>
<dbReference type="Gene3D" id="2.60.120.10">
    <property type="entry name" value="Jelly Rolls"/>
    <property type="match status" value="1"/>
</dbReference>
<dbReference type="SMART" id="SM00342">
    <property type="entry name" value="HTH_ARAC"/>
    <property type="match status" value="1"/>
</dbReference>
<dbReference type="InterPro" id="IPR014710">
    <property type="entry name" value="RmlC-like_jellyroll"/>
</dbReference>
<dbReference type="EMBL" id="LNTU01000023">
    <property type="protein sequence ID" value="KXF77093.1"/>
    <property type="molecule type" value="Genomic_DNA"/>
</dbReference>
<protein>
    <submittedName>
        <fullName evidence="5">AraC family transcriptional regulator</fullName>
    </submittedName>
</protein>
<dbReference type="GO" id="GO:0003700">
    <property type="term" value="F:DNA-binding transcription factor activity"/>
    <property type="evidence" value="ECO:0007669"/>
    <property type="project" value="InterPro"/>
</dbReference>
<keyword evidence="2" id="KW-0238">DNA-binding</keyword>
<evidence type="ECO:0000256" key="2">
    <source>
        <dbReference type="ARBA" id="ARBA00023125"/>
    </source>
</evidence>
<comment type="caution">
    <text evidence="5">The sequence shown here is derived from an EMBL/GenBank/DDBJ whole genome shotgun (WGS) entry which is preliminary data.</text>
</comment>
<name>A0A135HV53_9HYPH</name>
<keyword evidence="1" id="KW-0805">Transcription regulation</keyword>
<dbReference type="STRING" id="1494590.ATN84_12385"/>
<gene>
    <name evidence="5" type="ORF">ATN84_12385</name>
</gene>
<dbReference type="PROSITE" id="PS01124">
    <property type="entry name" value="HTH_ARAC_FAMILY_2"/>
    <property type="match status" value="1"/>
</dbReference>
<reference evidence="5 6" key="1">
    <citation type="submission" date="2015-11" db="EMBL/GenBank/DDBJ databases">
        <title>Draft genome sequence of Paramesorhizobium deserti A-3-E, a strain highly resistant to diverse beta-lactam antibiotics.</title>
        <authorList>
            <person name="Lv R."/>
            <person name="Yang X."/>
            <person name="Fang N."/>
            <person name="Guo J."/>
            <person name="Luo X."/>
            <person name="Peng F."/>
            <person name="Yang R."/>
            <person name="Cui Y."/>
            <person name="Fang C."/>
            <person name="Song Y."/>
        </authorList>
    </citation>
    <scope>NUCLEOTIDE SEQUENCE [LARGE SCALE GENOMIC DNA]</scope>
    <source>
        <strain evidence="5 6">A-3-E</strain>
    </source>
</reference>
<dbReference type="Pfam" id="PF12833">
    <property type="entry name" value="HTH_18"/>
    <property type="match status" value="1"/>
</dbReference>
<dbReference type="Gene3D" id="1.10.10.60">
    <property type="entry name" value="Homeodomain-like"/>
    <property type="match status" value="1"/>
</dbReference>
<feature type="domain" description="HTH araC/xylS-type" evidence="4">
    <location>
        <begin position="191"/>
        <end position="288"/>
    </location>
</feature>
<keyword evidence="6" id="KW-1185">Reference proteome</keyword>
<dbReference type="AlphaFoldDB" id="A0A135HV53"/>
<evidence type="ECO:0000313" key="5">
    <source>
        <dbReference type="EMBL" id="KXF77093.1"/>
    </source>
</evidence>
<accession>A0A135HV53</accession>
<proteinExistence type="predicted"/>
<dbReference type="PANTHER" id="PTHR46796:SF2">
    <property type="entry name" value="TRANSCRIPTIONAL REGULATORY PROTEIN"/>
    <property type="match status" value="1"/>
</dbReference>
<dbReference type="SUPFAM" id="SSF46689">
    <property type="entry name" value="Homeodomain-like"/>
    <property type="match status" value="2"/>
</dbReference>
<organism evidence="5 6">
    <name type="scientific">Paramesorhizobium deserti</name>
    <dbReference type="NCBI Taxonomy" id="1494590"/>
    <lineage>
        <taxon>Bacteria</taxon>
        <taxon>Pseudomonadati</taxon>
        <taxon>Pseudomonadota</taxon>
        <taxon>Alphaproteobacteria</taxon>
        <taxon>Hyphomicrobiales</taxon>
        <taxon>Phyllobacteriaceae</taxon>
        <taxon>Paramesorhizobium</taxon>
    </lineage>
</organism>
<dbReference type="InterPro" id="IPR009057">
    <property type="entry name" value="Homeodomain-like_sf"/>
</dbReference>
<dbReference type="Proteomes" id="UP000070107">
    <property type="component" value="Unassembled WGS sequence"/>
</dbReference>
<dbReference type="SUPFAM" id="SSF51215">
    <property type="entry name" value="Regulatory protein AraC"/>
    <property type="match status" value="1"/>
</dbReference>